<dbReference type="InterPro" id="IPR049945">
    <property type="entry name" value="AAA_22"/>
</dbReference>
<dbReference type="InterPro" id="IPR036680">
    <property type="entry name" value="SPOR-like_sf"/>
</dbReference>
<dbReference type="InterPro" id="IPR027417">
    <property type="entry name" value="P-loop_NTPase"/>
</dbReference>
<dbReference type="AlphaFoldDB" id="A0A251XC75"/>
<dbReference type="Gene3D" id="3.40.50.300">
    <property type="entry name" value="P-loop containing nucleotide triphosphate hydrolases"/>
    <property type="match status" value="1"/>
</dbReference>
<dbReference type="SUPFAM" id="SSF52540">
    <property type="entry name" value="P-loop containing nucleoside triphosphate hydrolases"/>
    <property type="match status" value="1"/>
</dbReference>
<dbReference type="Proteomes" id="UP000194798">
    <property type="component" value="Unassembled WGS sequence"/>
</dbReference>
<reference evidence="3 4" key="1">
    <citation type="submission" date="2016-12" db="EMBL/GenBank/DDBJ databases">
        <title>Thioflexothrix psekupsii D3 genome sequencing and assembly.</title>
        <authorList>
            <person name="Fomenkov A."/>
            <person name="Vincze T."/>
            <person name="Grabovich M."/>
            <person name="Anton B.P."/>
            <person name="Dubinina G."/>
            <person name="Orlova M."/>
            <person name="Belousova E."/>
            <person name="Roberts R.J."/>
        </authorList>
    </citation>
    <scope>NUCLEOTIDE SEQUENCE [LARGE SCALE GENOMIC DNA]</scope>
    <source>
        <strain evidence="3">D3</strain>
    </source>
</reference>
<dbReference type="Pfam" id="PF13401">
    <property type="entry name" value="AAA_22"/>
    <property type="match status" value="1"/>
</dbReference>
<dbReference type="PANTHER" id="PTHR35894">
    <property type="entry name" value="GENERAL SECRETION PATHWAY PROTEIN A-RELATED"/>
    <property type="match status" value="1"/>
</dbReference>
<dbReference type="PANTHER" id="PTHR35894:SF1">
    <property type="entry name" value="PHOSPHORIBULOKINASE _ URIDINE KINASE FAMILY"/>
    <property type="match status" value="1"/>
</dbReference>
<comment type="caution">
    <text evidence="3">The sequence shown here is derived from an EMBL/GenBank/DDBJ whole genome shotgun (WGS) entry which is preliminary data.</text>
</comment>
<dbReference type="EMBL" id="MSLT01000001">
    <property type="protein sequence ID" value="OUD16203.1"/>
    <property type="molecule type" value="Genomic_DNA"/>
</dbReference>
<keyword evidence="4" id="KW-1185">Reference proteome</keyword>
<name>A0A251XC75_9GAMM</name>
<evidence type="ECO:0000313" key="3">
    <source>
        <dbReference type="EMBL" id="OUD16203.1"/>
    </source>
</evidence>
<dbReference type="InterPro" id="IPR052026">
    <property type="entry name" value="ExeA_AAA_ATPase_DNA-bind"/>
</dbReference>
<evidence type="ECO:0000256" key="1">
    <source>
        <dbReference type="SAM" id="Phobius"/>
    </source>
</evidence>
<accession>A0A251XC75</accession>
<dbReference type="Gene3D" id="3.30.70.1070">
    <property type="entry name" value="Sporulation related repeat"/>
    <property type="match status" value="1"/>
</dbReference>
<dbReference type="GO" id="GO:0016887">
    <property type="term" value="F:ATP hydrolysis activity"/>
    <property type="evidence" value="ECO:0007669"/>
    <property type="project" value="InterPro"/>
</dbReference>
<feature type="domain" description="ORC1/DEAH AAA+ ATPase" evidence="2">
    <location>
        <begin position="42"/>
        <end position="171"/>
    </location>
</feature>
<keyword evidence="1" id="KW-0812">Transmembrane</keyword>
<dbReference type="GO" id="GO:0042834">
    <property type="term" value="F:peptidoglycan binding"/>
    <property type="evidence" value="ECO:0007669"/>
    <property type="project" value="InterPro"/>
</dbReference>
<gene>
    <name evidence="3" type="ORF">TPSD3_00300</name>
</gene>
<proteinExistence type="predicted"/>
<evidence type="ECO:0000313" key="4">
    <source>
        <dbReference type="Proteomes" id="UP000194798"/>
    </source>
</evidence>
<organism evidence="3 4">
    <name type="scientific">Thioflexithrix psekupsensis</name>
    <dbReference type="NCBI Taxonomy" id="1570016"/>
    <lineage>
        <taxon>Bacteria</taxon>
        <taxon>Pseudomonadati</taxon>
        <taxon>Pseudomonadota</taxon>
        <taxon>Gammaproteobacteria</taxon>
        <taxon>Thiotrichales</taxon>
        <taxon>Thioflexithrix</taxon>
    </lineage>
</organism>
<keyword evidence="1" id="KW-0472">Membrane</keyword>
<protein>
    <recommendedName>
        <fullName evidence="2">ORC1/DEAH AAA+ ATPase domain-containing protein</fullName>
    </recommendedName>
</protein>
<evidence type="ECO:0000259" key="2">
    <source>
        <dbReference type="Pfam" id="PF13401"/>
    </source>
</evidence>
<feature type="transmembrane region" description="Helical" evidence="1">
    <location>
        <begin position="277"/>
        <end position="297"/>
    </location>
</feature>
<keyword evidence="1" id="KW-1133">Transmembrane helix</keyword>
<dbReference type="OrthoDB" id="9780149at2"/>
<sequence length="464" mass="53527">MYHDFFGLNAPPFKITPDPQLFYTGGYRGLALEALIYAILHGEGIVKVVGEVGSGKTMLCRMLERKLPASVLIIYLANPSLSPELILHAIAFEMNLPICTETNRLEVMRHLQHSLLQHHSENRQVVIFIEEAQSMPVATLEEIRLLSNLETAHDKLLQIVLFGQPELDELLSAPHICQLKERITHSIYLMPLHENDIQDYLYFRMQSVGYRGLPVFTKKAIHTLYYYSQGLMRRINILADKSLLAAYMDNQQCVQVKHVKRAAQDSGFIVKTKFKSFSSFILITVIAILIISAFWFLPHGSYWKQWLAQYVIKNEPREMTHPVVIEPVTETVQLTPIETDIKPENKPTETPPNTITITLILPELLQERLKASELWLQNSNSQHYSIQILRTSYQKTMELTQFLQREELAPLLPTLFLYHKDQQWSVFYGTFADENSALLAINELPENIRQNRPYVRRLSTLMTP</sequence>